<sequence>NTGGRIVTELRYNDRGKWPVGADGTGHSLTLKAPFLDVDDADSWRLSRALGGTPGRPNGPSFEAGAVFEPPANGMDSNGFILTWLVLGPYTGATCDLGDSVIRADWLREAGGGTRRQTDMDWRAGDVVNTSFASARSTGLHQNSPTNTPTVEEYLSFGDTIDFNESVWPPNPENVMGYAFTYVDNVTGSDLRVTIGCASDDAIAVMINGSHVHVNDACRGVGNSGQVQDTASATLRPGKNL</sequence>
<proteinExistence type="predicted"/>
<accession>A0A383CGV5</accession>
<name>A0A383CGV5_9ZZZZ</name>
<dbReference type="AlphaFoldDB" id="A0A383CGV5"/>
<feature type="non-terminal residue" evidence="1">
    <location>
        <position position="1"/>
    </location>
</feature>
<protein>
    <submittedName>
        <fullName evidence="1">Uncharacterized protein</fullName>
    </submittedName>
</protein>
<feature type="non-terminal residue" evidence="1">
    <location>
        <position position="241"/>
    </location>
</feature>
<reference evidence="1" key="1">
    <citation type="submission" date="2018-05" db="EMBL/GenBank/DDBJ databases">
        <authorList>
            <person name="Lanie J.A."/>
            <person name="Ng W.-L."/>
            <person name="Kazmierczak K.M."/>
            <person name="Andrzejewski T.M."/>
            <person name="Davidsen T.M."/>
            <person name="Wayne K.J."/>
            <person name="Tettelin H."/>
            <person name="Glass J.I."/>
            <person name="Rusch D."/>
            <person name="Podicherti R."/>
            <person name="Tsui H.-C.T."/>
            <person name="Winkler M.E."/>
        </authorList>
    </citation>
    <scope>NUCLEOTIDE SEQUENCE</scope>
</reference>
<dbReference type="EMBL" id="UINC01208858">
    <property type="protein sequence ID" value="SVE31616.1"/>
    <property type="molecule type" value="Genomic_DNA"/>
</dbReference>
<gene>
    <name evidence="1" type="ORF">METZ01_LOCUS484470</name>
</gene>
<evidence type="ECO:0000313" key="1">
    <source>
        <dbReference type="EMBL" id="SVE31616.1"/>
    </source>
</evidence>
<organism evidence="1">
    <name type="scientific">marine metagenome</name>
    <dbReference type="NCBI Taxonomy" id="408172"/>
    <lineage>
        <taxon>unclassified sequences</taxon>
        <taxon>metagenomes</taxon>
        <taxon>ecological metagenomes</taxon>
    </lineage>
</organism>